<evidence type="ECO:0000256" key="1">
    <source>
        <dbReference type="SAM" id="MobiDB-lite"/>
    </source>
</evidence>
<dbReference type="InterPro" id="IPR011049">
    <property type="entry name" value="Serralysin-like_metalloprot_C"/>
</dbReference>
<proteinExistence type="predicted"/>
<dbReference type="SUPFAM" id="SSF51120">
    <property type="entry name" value="beta-Roll"/>
    <property type="match status" value="1"/>
</dbReference>
<evidence type="ECO:0000313" key="3">
    <source>
        <dbReference type="Proteomes" id="UP000094622"/>
    </source>
</evidence>
<dbReference type="EMBL" id="MCRJ01000046">
    <property type="protein sequence ID" value="ODN70578.1"/>
    <property type="molecule type" value="Genomic_DNA"/>
</dbReference>
<dbReference type="AlphaFoldDB" id="A0A1E3H2N6"/>
<keyword evidence="3" id="KW-1185">Reference proteome</keyword>
<dbReference type="PRINTS" id="PR00313">
    <property type="entry name" value="CABNDNGRPT"/>
</dbReference>
<sequence>MIGSRFDDAIYGNSEINSLFGSDGDDRLVGQGSGDHLDGGSGSDTASYHVYTLEAVTAFLFDPSRNLGKAEGDTYVSIENLEGSYGADTLGGDRKANRLSGVNGDDV</sequence>
<evidence type="ECO:0000313" key="2">
    <source>
        <dbReference type="EMBL" id="ODN70578.1"/>
    </source>
</evidence>
<dbReference type="GO" id="GO:0005509">
    <property type="term" value="F:calcium ion binding"/>
    <property type="evidence" value="ECO:0007669"/>
    <property type="project" value="InterPro"/>
</dbReference>
<name>A0A1E3H2N6_9HYPH</name>
<gene>
    <name evidence="2" type="ORF">A6302_02120</name>
</gene>
<dbReference type="Pfam" id="PF00353">
    <property type="entry name" value="HemolysinCabind"/>
    <property type="match status" value="2"/>
</dbReference>
<dbReference type="InterPro" id="IPR001343">
    <property type="entry name" value="Hemolysn_Ca-bd"/>
</dbReference>
<reference evidence="2 3" key="1">
    <citation type="submission" date="2016-07" db="EMBL/GenBank/DDBJ databases">
        <title>Draft Genome Sequence of Methylobrevis pamukkalensis PK2.</title>
        <authorList>
            <person name="Vasilenko O.V."/>
            <person name="Doronina N.V."/>
            <person name="Shmareva M.N."/>
            <person name="Tarlachkov S.V."/>
            <person name="Mustakhimov I."/>
            <person name="Trotsenko Y.A."/>
        </authorList>
    </citation>
    <scope>NUCLEOTIDE SEQUENCE [LARGE SCALE GENOMIC DNA]</scope>
    <source>
        <strain evidence="2 3">PK2</strain>
    </source>
</reference>
<feature type="region of interest" description="Disordered" evidence="1">
    <location>
        <begin position="84"/>
        <end position="107"/>
    </location>
</feature>
<protein>
    <submittedName>
        <fullName evidence="2">Uncharacterized protein</fullName>
    </submittedName>
</protein>
<accession>A0A1E3H2N6</accession>
<dbReference type="Gene3D" id="2.150.10.10">
    <property type="entry name" value="Serralysin-like metalloprotease, C-terminal"/>
    <property type="match status" value="1"/>
</dbReference>
<feature type="region of interest" description="Disordered" evidence="1">
    <location>
        <begin position="22"/>
        <end position="42"/>
    </location>
</feature>
<comment type="caution">
    <text evidence="2">The sequence shown here is derived from an EMBL/GenBank/DDBJ whole genome shotgun (WGS) entry which is preliminary data.</text>
</comment>
<organism evidence="2 3">
    <name type="scientific">Methylobrevis pamukkalensis</name>
    <dbReference type="NCBI Taxonomy" id="1439726"/>
    <lineage>
        <taxon>Bacteria</taxon>
        <taxon>Pseudomonadati</taxon>
        <taxon>Pseudomonadota</taxon>
        <taxon>Alphaproteobacteria</taxon>
        <taxon>Hyphomicrobiales</taxon>
        <taxon>Pleomorphomonadaceae</taxon>
        <taxon>Methylobrevis</taxon>
    </lineage>
</organism>
<dbReference type="Proteomes" id="UP000094622">
    <property type="component" value="Unassembled WGS sequence"/>
</dbReference>